<reference evidence="2 3" key="1">
    <citation type="journal article" date="2021" name="J. Hered.">
        <title>A chromosome-level genome assembly of the parasitoid wasp, Cotesia glomerata (Hymenoptera: Braconidae).</title>
        <authorList>
            <person name="Pinto B.J."/>
            <person name="Weis J.J."/>
            <person name="Gamble T."/>
            <person name="Ode P.J."/>
            <person name="Paul R."/>
            <person name="Zaspel J.M."/>
        </authorList>
    </citation>
    <scope>NUCLEOTIDE SEQUENCE [LARGE SCALE GENOMIC DNA]</scope>
    <source>
        <strain evidence="2">CgM1</strain>
    </source>
</reference>
<dbReference type="AlphaFoldDB" id="A0AAV7HVB6"/>
<sequence length="103" mass="11169">MRMTDKVDKGQDSRPGPGPELVRTRHLVLATSKWKSESGAGLCSVLKGIGPCKGGASPHLCSFDSQIFTALGKHSRALFHRATLTKAKEPFRSSEPKNRPGIR</sequence>
<protein>
    <submittedName>
        <fullName evidence="2">Uncharacterized protein</fullName>
    </submittedName>
</protein>
<evidence type="ECO:0000313" key="3">
    <source>
        <dbReference type="Proteomes" id="UP000826195"/>
    </source>
</evidence>
<feature type="region of interest" description="Disordered" evidence="1">
    <location>
        <begin position="1"/>
        <end position="23"/>
    </location>
</feature>
<dbReference type="EMBL" id="JAHXZJ010001864">
    <property type="protein sequence ID" value="KAH0548973.1"/>
    <property type="molecule type" value="Genomic_DNA"/>
</dbReference>
<dbReference type="Proteomes" id="UP000826195">
    <property type="component" value="Unassembled WGS sequence"/>
</dbReference>
<evidence type="ECO:0000256" key="1">
    <source>
        <dbReference type="SAM" id="MobiDB-lite"/>
    </source>
</evidence>
<evidence type="ECO:0000313" key="2">
    <source>
        <dbReference type="EMBL" id="KAH0548973.1"/>
    </source>
</evidence>
<organism evidence="2 3">
    <name type="scientific">Cotesia glomerata</name>
    <name type="common">Lepidopteran parasitic wasp</name>
    <name type="synonym">Apanteles glomeratus</name>
    <dbReference type="NCBI Taxonomy" id="32391"/>
    <lineage>
        <taxon>Eukaryota</taxon>
        <taxon>Metazoa</taxon>
        <taxon>Ecdysozoa</taxon>
        <taxon>Arthropoda</taxon>
        <taxon>Hexapoda</taxon>
        <taxon>Insecta</taxon>
        <taxon>Pterygota</taxon>
        <taxon>Neoptera</taxon>
        <taxon>Endopterygota</taxon>
        <taxon>Hymenoptera</taxon>
        <taxon>Apocrita</taxon>
        <taxon>Ichneumonoidea</taxon>
        <taxon>Braconidae</taxon>
        <taxon>Microgastrinae</taxon>
        <taxon>Cotesia</taxon>
    </lineage>
</organism>
<feature type="compositionally biased region" description="Basic and acidic residues" evidence="1">
    <location>
        <begin position="1"/>
        <end position="12"/>
    </location>
</feature>
<gene>
    <name evidence="2" type="ORF">KQX54_004818</name>
</gene>
<keyword evidence="3" id="KW-1185">Reference proteome</keyword>
<accession>A0AAV7HVB6</accession>
<name>A0AAV7HVB6_COTGL</name>
<comment type="caution">
    <text evidence="2">The sequence shown here is derived from an EMBL/GenBank/DDBJ whole genome shotgun (WGS) entry which is preliminary data.</text>
</comment>
<proteinExistence type="predicted"/>